<organism evidence="8 9">
    <name type="scientific">Massilia violaceinigra</name>
    <dbReference type="NCBI Taxonomy" id="2045208"/>
    <lineage>
        <taxon>Bacteria</taxon>
        <taxon>Pseudomonadati</taxon>
        <taxon>Pseudomonadota</taxon>
        <taxon>Betaproteobacteria</taxon>
        <taxon>Burkholderiales</taxon>
        <taxon>Oxalobacteraceae</taxon>
        <taxon>Telluria group</taxon>
        <taxon>Massilia</taxon>
    </lineage>
</organism>
<keyword evidence="9" id="KW-1185">Reference proteome</keyword>
<dbReference type="Gene3D" id="3.30.1150.10">
    <property type="match status" value="1"/>
</dbReference>
<dbReference type="SUPFAM" id="SSF54534">
    <property type="entry name" value="FKBP-like"/>
    <property type="match status" value="1"/>
</dbReference>
<proteinExistence type="inferred from homology"/>
<comment type="similarity">
    <text evidence="2">Belongs to the PpiC/parvulin rotamase family.</text>
</comment>
<protein>
    <recommendedName>
        <fullName evidence="3">peptidylprolyl isomerase</fullName>
        <ecNumber evidence="3">5.2.1.8</ecNumber>
    </recommendedName>
</protein>
<comment type="catalytic activity">
    <reaction evidence="1">
        <text>[protein]-peptidylproline (omega=180) = [protein]-peptidylproline (omega=0)</text>
        <dbReference type="Rhea" id="RHEA:16237"/>
        <dbReference type="Rhea" id="RHEA-COMP:10747"/>
        <dbReference type="Rhea" id="RHEA-COMP:10748"/>
        <dbReference type="ChEBI" id="CHEBI:83833"/>
        <dbReference type="ChEBI" id="CHEBI:83834"/>
        <dbReference type="EC" id="5.2.1.8"/>
    </reaction>
</comment>
<dbReference type="PROSITE" id="PS50198">
    <property type="entry name" value="PPIC_PPIASE_2"/>
    <property type="match status" value="1"/>
</dbReference>
<dbReference type="EMBL" id="CP024608">
    <property type="protein sequence ID" value="ATQ76897.1"/>
    <property type="molecule type" value="Genomic_DNA"/>
</dbReference>
<gene>
    <name evidence="8" type="ORF">CR152_22005</name>
</gene>
<dbReference type="Proteomes" id="UP000229897">
    <property type="component" value="Chromosome"/>
</dbReference>
<feature type="domain" description="PpiC" evidence="7">
    <location>
        <begin position="203"/>
        <end position="307"/>
    </location>
</feature>
<dbReference type="Pfam" id="PF03544">
    <property type="entry name" value="TonB_C"/>
    <property type="match status" value="1"/>
</dbReference>
<dbReference type="RefSeq" id="WP_099878560.1">
    <property type="nucleotide sequence ID" value="NZ_CP024608.1"/>
</dbReference>
<evidence type="ECO:0000313" key="9">
    <source>
        <dbReference type="Proteomes" id="UP000229897"/>
    </source>
</evidence>
<reference evidence="8" key="1">
    <citation type="submission" date="2017-10" db="EMBL/GenBank/DDBJ databases">
        <title>Massilia psychrophilum sp. nov., a novel purple-pigmented bacterium isolated from Tianshan glacier, Xinjiang Municipality, China.</title>
        <authorList>
            <person name="Wang H."/>
        </authorList>
    </citation>
    <scope>NUCLEOTIDE SEQUENCE [LARGE SCALE GENOMIC DNA]</scope>
    <source>
        <strain evidence="8">B2</strain>
    </source>
</reference>
<feature type="chain" id="PRO_5013547912" description="peptidylprolyl isomerase" evidence="6">
    <location>
        <begin position="20"/>
        <end position="342"/>
    </location>
</feature>
<dbReference type="InterPro" id="IPR050245">
    <property type="entry name" value="PrsA_foldase"/>
</dbReference>
<dbReference type="InterPro" id="IPR000297">
    <property type="entry name" value="PPIase_PpiC"/>
</dbReference>
<dbReference type="Gene3D" id="3.10.50.40">
    <property type="match status" value="1"/>
</dbReference>
<keyword evidence="4 5" id="KW-0697">Rotamase</keyword>
<feature type="signal peptide" evidence="6">
    <location>
        <begin position="1"/>
        <end position="19"/>
    </location>
</feature>
<dbReference type="InterPro" id="IPR046357">
    <property type="entry name" value="PPIase_dom_sf"/>
</dbReference>
<dbReference type="AlphaFoldDB" id="A0A2D2DPI9"/>
<dbReference type="PANTHER" id="PTHR47245:SF2">
    <property type="entry name" value="PEPTIDYL-PROLYL CIS-TRANS ISOMERASE HP_0175-RELATED"/>
    <property type="match status" value="1"/>
</dbReference>
<dbReference type="EC" id="5.2.1.8" evidence="3"/>
<evidence type="ECO:0000256" key="3">
    <source>
        <dbReference type="ARBA" id="ARBA00013194"/>
    </source>
</evidence>
<evidence type="ECO:0000259" key="7">
    <source>
        <dbReference type="PROSITE" id="PS50198"/>
    </source>
</evidence>
<evidence type="ECO:0000256" key="2">
    <source>
        <dbReference type="ARBA" id="ARBA00007656"/>
    </source>
</evidence>
<evidence type="ECO:0000313" key="8">
    <source>
        <dbReference type="EMBL" id="ATQ76897.1"/>
    </source>
</evidence>
<evidence type="ECO:0000256" key="5">
    <source>
        <dbReference type="PROSITE-ProRule" id="PRU00278"/>
    </source>
</evidence>
<evidence type="ECO:0000256" key="4">
    <source>
        <dbReference type="ARBA" id="ARBA00023110"/>
    </source>
</evidence>
<evidence type="ECO:0000256" key="6">
    <source>
        <dbReference type="SAM" id="SignalP"/>
    </source>
</evidence>
<sequence length="342" mass="36732">MLRLGALLALSVMASAASGADLPLSACAAQTYPAEALRYRMEGATRVQLGADKAARVIGESGYAVLDRASLALAATCKPARASEDGSPWVITVPWKLPVQAGYTAARLAAERCTRRNKLIRFPELDGPPPNVTVRVLVWTDGAPYTPKIELSSGEPLVDKQAIDIVENCRFDPATLAGAAVEGAVLVPLAFDTAGVSDEKMRAAYKRMTDPLVGKKDYKLAQIRYASETEATRVIGEINGGASFAEIARTRAKTPNEAKLEGKLGWMRLAQMDKSVAESIDAHGVPGLLPKPLRGHSGGWHVIEIQQTRPAESAGYDQIKTELKRKLIEERDIVVQQPPAVN</sequence>
<dbReference type="OrthoDB" id="9812372at2"/>
<evidence type="ECO:0000256" key="1">
    <source>
        <dbReference type="ARBA" id="ARBA00000971"/>
    </source>
</evidence>
<keyword evidence="5" id="KW-0413">Isomerase</keyword>
<dbReference type="InterPro" id="IPR037682">
    <property type="entry name" value="TonB_C"/>
</dbReference>
<dbReference type="KEGG" id="mass:CR152_22005"/>
<dbReference type="PANTHER" id="PTHR47245">
    <property type="entry name" value="PEPTIDYLPROLYL ISOMERASE"/>
    <property type="match status" value="1"/>
</dbReference>
<name>A0A2D2DPI9_9BURK</name>
<dbReference type="GO" id="GO:0003755">
    <property type="term" value="F:peptidyl-prolyl cis-trans isomerase activity"/>
    <property type="evidence" value="ECO:0007669"/>
    <property type="project" value="UniProtKB-KW"/>
</dbReference>
<dbReference type="Pfam" id="PF00639">
    <property type="entry name" value="Rotamase"/>
    <property type="match status" value="1"/>
</dbReference>
<dbReference type="GO" id="GO:0055085">
    <property type="term" value="P:transmembrane transport"/>
    <property type="evidence" value="ECO:0007669"/>
    <property type="project" value="InterPro"/>
</dbReference>
<accession>A0A2D2DPI9</accession>
<keyword evidence="6" id="KW-0732">Signal</keyword>
<dbReference type="SUPFAM" id="SSF74653">
    <property type="entry name" value="TolA/TonB C-terminal domain"/>
    <property type="match status" value="2"/>
</dbReference>